<dbReference type="PANTHER" id="PTHR36172:SF1">
    <property type="entry name" value="RESOLVASE-RELATED"/>
    <property type="match status" value="1"/>
</dbReference>
<dbReference type="Pfam" id="PF07282">
    <property type="entry name" value="Cas12f1-like_TNB"/>
    <property type="match status" value="1"/>
</dbReference>
<dbReference type="GO" id="GO:0046872">
    <property type="term" value="F:metal ion binding"/>
    <property type="evidence" value="ECO:0007669"/>
    <property type="project" value="UniProtKB-KW"/>
</dbReference>
<gene>
    <name evidence="7" type="ORF">POJ06DRAFT_236062</name>
</gene>
<dbReference type="GeneID" id="80881046"/>
<keyword evidence="2" id="KW-0862">Zinc</keyword>
<evidence type="ECO:0000256" key="2">
    <source>
        <dbReference type="ARBA" id="ARBA00022833"/>
    </source>
</evidence>
<dbReference type="Proteomes" id="UP001217417">
    <property type="component" value="Unassembled WGS sequence"/>
</dbReference>
<keyword evidence="8" id="KW-1185">Reference proteome</keyword>
<dbReference type="PANTHER" id="PTHR36172">
    <property type="match status" value="1"/>
</dbReference>
<dbReference type="InterPro" id="IPR010095">
    <property type="entry name" value="Cas12f1-like_TNB"/>
</dbReference>
<sequence length="480" mass="54898">MAQQKRQQKPPRQQPPLPFWNSGSAQISQRLWLPSSSCHAEKWGSEPVAHGWASCLRWSSTTEVKEPFTSVELISSVPDDLGKGSPTNKAKTEKEPAAKAKRHRLYPTAEEKKILVKWIGAARWTYNECLRAIMDEGVPKSKKALRARAINKEAIELLNKPWLEETPYDIRDAAMDDLLKAFASGAARYKNDKKAFQISYRSRQKCFQESIVIHSKHWPRCSGKFAFLRHMKSAIKLPEKLLYDSRLVMERHTGNFYLCVPGPLEEVEGHAGIPRVVSLDPGVRTFMTGYSPDGEVLELGKADIGHIYRLCHRMDALQSRWSVKGLEYRKRRRMKRAAAMIRRRIRNLVDDLHCRTAKFLCSSYNLVLLPKFETQQMVTGRGRRRIGSKTARAMATWSHFRFQRRLLNKAREYPWCRVVLVSEAHTSKTCGACGRLNNVGRSKVFRCAQCGYVCDRDINGARNILVRYCTKLASGESVTD</sequence>
<evidence type="ECO:0000259" key="6">
    <source>
        <dbReference type="Pfam" id="PF12323"/>
    </source>
</evidence>
<feature type="region of interest" description="Disordered" evidence="4">
    <location>
        <begin position="76"/>
        <end position="102"/>
    </location>
</feature>
<dbReference type="RefSeq" id="XP_056046574.1">
    <property type="nucleotide sequence ID" value="XM_056185880.1"/>
</dbReference>
<dbReference type="AlphaFoldDB" id="A0AAD7QXA0"/>
<dbReference type="InterPro" id="IPR021027">
    <property type="entry name" value="Transposase_put_HTH"/>
</dbReference>
<feature type="region of interest" description="Disordered" evidence="4">
    <location>
        <begin position="1"/>
        <end position="22"/>
    </location>
</feature>
<dbReference type="EMBL" id="JARPMG010000002">
    <property type="protein sequence ID" value="KAJ8103124.1"/>
    <property type="molecule type" value="Genomic_DNA"/>
</dbReference>
<evidence type="ECO:0000256" key="1">
    <source>
        <dbReference type="ARBA" id="ARBA00022723"/>
    </source>
</evidence>
<proteinExistence type="predicted"/>
<evidence type="ECO:0000313" key="8">
    <source>
        <dbReference type="Proteomes" id="UP001217417"/>
    </source>
</evidence>
<reference evidence="7" key="1">
    <citation type="submission" date="2023-03" db="EMBL/GenBank/DDBJ databases">
        <title>Near-Complete genome sequence of Lipomyces tetrasporous NRRL Y-64009, an oleaginous yeast capable of growing on lignocellulosic hydrolysates.</title>
        <authorList>
            <consortium name="Lawrence Berkeley National Laboratory"/>
            <person name="Jagtap S.S."/>
            <person name="Liu J.-J."/>
            <person name="Walukiewicz H.E."/>
            <person name="Pangilinan J."/>
            <person name="Lipzen A."/>
            <person name="Ahrendt S."/>
            <person name="Koriabine M."/>
            <person name="Cobaugh K."/>
            <person name="Salamov A."/>
            <person name="Yoshinaga Y."/>
            <person name="Ng V."/>
            <person name="Daum C."/>
            <person name="Grigoriev I.V."/>
            <person name="Slininger P.J."/>
            <person name="Dien B.S."/>
            <person name="Jin Y.-S."/>
            <person name="Rao C.V."/>
        </authorList>
    </citation>
    <scope>NUCLEOTIDE SEQUENCE</scope>
    <source>
        <strain evidence="7">NRRL Y-64009</strain>
    </source>
</reference>
<feature type="domain" description="Transposase putative helix-turn-helix" evidence="6">
    <location>
        <begin position="99"/>
        <end position="133"/>
    </location>
</feature>
<evidence type="ECO:0000259" key="5">
    <source>
        <dbReference type="Pfam" id="PF07282"/>
    </source>
</evidence>
<comment type="caution">
    <text evidence="7">The sequence shown here is derived from an EMBL/GenBank/DDBJ whole genome shotgun (WGS) entry which is preliminary data.</text>
</comment>
<evidence type="ECO:0000256" key="4">
    <source>
        <dbReference type="SAM" id="MobiDB-lite"/>
    </source>
</evidence>
<organism evidence="7 8">
    <name type="scientific">Lipomyces tetrasporus</name>
    <dbReference type="NCBI Taxonomy" id="54092"/>
    <lineage>
        <taxon>Eukaryota</taxon>
        <taxon>Fungi</taxon>
        <taxon>Dikarya</taxon>
        <taxon>Ascomycota</taxon>
        <taxon>Saccharomycotina</taxon>
        <taxon>Lipomycetes</taxon>
        <taxon>Lipomycetales</taxon>
        <taxon>Lipomycetaceae</taxon>
        <taxon>Lipomyces</taxon>
    </lineage>
</organism>
<name>A0AAD7QXA0_9ASCO</name>
<evidence type="ECO:0000313" key="7">
    <source>
        <dbReference type="EMBL" id="KAJ8103124.1"/>
    </source>
</evidence>
<dbReference type="InterPro" id="IPR051491">
    <property type="entry name" value="Recombinase/Transposase-rel"/>
</dbReference>
<feature type="domain" description="Cas12f1-like TNB" evidence="5">
    <location>
        <begin position="399"/>
        <end position="464"/>
    </location>
</feature>
<keyword evidence="3 7" id="KW-0238">DNA-binding</keyword>
<protein>
    <submittedName>
        <fullName evidence="7">Transposase DNA-binding domain-containing protein</fullName>
    </submittedName>
</protein>
<dbReference type="Pfam" id="PF12323">
    <property type="entry name" value="HTH_OrfB_IS605"/>
    <property type="match status" value="1"/>
</dbReference>
<evidence type="ECO:0000256" key="3">
    <source>
        <dbReference type="ARBA" id="ARBA00023125"/>
    </source>
</evidence>
<keyword evidence="1" id="KW-0479">Metal-binding</keyword>
<dbReference type="GO" id="GO:0003677">
    <property type="term" value="F:DNA binding"/>
    <property type="evidence" value="ECO:0007669"/>
    <property type="project" value="UniProtKB-KW"/>
</dbReference>
<dbReference type="NCBIfam" id="NF040570">
    <property type="entry name" value="guided_TnpB"/>
    <property type="match status" value="1"/>
</dbReference>
<accession>A0AAD7QXA0</accession>